<dbReference type="GO" id="GO:0006437">
    <property type="term" value="P:tyrosyl-tRNA aminoacylation"/>
    <property type="evidence" value="ECO:0007669"/>
    <property type="project" value="InterPro"/>
</dbReference>
<evidence type="ECO:0000256" key="9">
    <source>
        <dbReference type="ARBA" id="ARBA00023146"/>
    </source>
</evidence>
<dbReference type="SUPFAM" id="SSF52374">
    <property type="entry name" value="Nucleotidylyl transferase"/>
    <property type="match status" value="1"/>
</dbReference>
<evidence type="ECO:0000256" key="2">
    <source>
        <dbReference type="ARBA" id="ARBA00013160"/>
    </source>
</evidence>
<keyword evidence="8" id="KW-0648">Protein biosynthesis</keyword>
<dbReference type="NCBIfam" id="TIGR00234">
    <property type="entry name" value="tyrS"/>
    <property type="match status" value="1"/>
</dbReference>
<keyword evidence="6" id="KW-0067">ATP-binding</keyword>
<evidence type="ECO:0000256" key="4">
    <source>
        <dbReference type="ARBA" id="ARBA00022598"/>
    </source>
</evidence>
<dbReference type="AlphaFoldDB" id="A0A3B1CTP7"/>
<reference evidence="13" key="1">
    <citation type="submission" date="2018-06" db="EMBL/GenBank/DDBJ databases">
        <authorList>
            <person name="Zhirakovskaya E."/>
        </authorList>
    </citation>
    <scope>NUCLEOTIDE SEQUENCE</scope>
</reference>
<dbReference type="GO" id="GO:0003723">
    <property type="term" value="F:RNA binding"/>
    <property type="evidence" value="ECO:0007669"/>
    <property type="project" value="UniProtKB-KW"/>
</dbReference>
<dbReference type="PANTHER" id="PTHR11766:SF1">
    <property type="entry name" value="TYROSINE--TRNA LIGASE"/>
    <property type="match status" value="1"/>
</dbReference>
<dbReference type="GO" id="GO:0004831">
    <property type="term" value="F:tyrosine-tRNA ligase activity"/>
    <property type="evidence" value="ECO:0007669"/>
    <property type="project" value="UniProtKB-EC"/>
</dbReference>
<comment type="catalytic activity">
    <reaction evidence="11">
        <text>tRNA(Tyr) + L-tyrosine + ATP = L-tyrosyl-tRNA(Tyr) + AMP + diphosphate + H(+)</text>
        <dbReference type="Rhea" id="RHEA:10220"/>
        <dbReference type="Rhea" id="RHEA-COMP:9706"/>
        <dbReference type="Rhea" id="RHEA-COMP:9707"/>
        <dbReference type="ChEBI" id="CHEBI:15378"/>
        <dbReference type="ChEBI" id="CHEBI:30616"/>
        <dbReference type="ChEBI" id="CHEBI:33019"/>
        <dbReference type="ChEBI" id="CHEBI:58315"/>
        <dbReference type="ChEBI" id="CHEBI:78442"/>
        <dbReference type="ChEBI" id="CHEBI:78536"/>
        <dbReference type="ChEBI" id="CHEBI:456215"/>
        <dbReference type="EC" id="6.1.1.1"/>
    </reaction>
</comment>
<keyword evidence="9 13" id="KW-0030">Aminoacyl-tRNA synthetase</keyword>
<dbReference type="InterPro" id="IPR001412">
    <property type="entry name" value="aa-tRNA-synth_I_CS"/>
</dbReference>
<organism evidence="13">
    <name type="scientific">hydrothermal vent metagenome</name>
    <dbReference type="NCBI Taxonomy" id="652676"/>
    <lineage>
        <taxon>unclassified sequences</taxon>
        <taxon>metagenomes</taxon>
        <taxon>ecological metagenomes</taxon>
    </lineage>
</organism>
<dbReference type="GO" id="GO:0005829">
    <property type="term" value="C:cytosol"/>
    <property type="evidence" value="ECO:0007669"/>
    <property type="project" value="TreeGrafter"/>
</dbReference>
<dbReference type="Pfam" id="PF00579">
    <property type="entry name" value="tRNA-synt_1b"/>
    <property type="match status" value="1"/>
</dbReference>
<dbReference type="Gene3D" id="3.40.50.620">
    <property type="entry name" value="HUPs"/>
    <property type="match status" value="1"/>
</dbReference>
<dbReference type="SMART" id="SM00363">
    <property type="entry name" value="S4"/>
    <property type="match status" value="1"/>
</dbReference>
<dbReference type="PRINTS" id="PR01040">
    <property type="entry name" value="TRNASYNTHTYR"/>
</dbReference>
<dbReference type="PANTHER" id="PTHR11766">
    <property type="entry name" value="TYROSYL-TRNA SYNTHETASE"/>
    <property type="match status" value="1"/>
</dbReference>
<proteinExistence type="inferred from homology"/>
<dbReference type="EMBL" id="UOGA01000226">
    <property type="protein sequence ID" value="VAX22475.1"/>
    <property type="molecule type" value="Genomic_DNA"/>
</dbReference>
<dbReference type="CDD" id="cd00165">
    <property type="entry name" value="S4"/>
    <property type="match status" value="1"/>
</dbReference>
<evidence type="ECO:0000259" key="12">
    <source>
        <dbReference type="SMART" id="SM00363"/>
    </source>
</evidence>
<dbReference type="InterPro" id="IPR002305">
    <property type="entry name" value="aa-tRNA-synth_Ic"/>
</dbReference>
<name>A0A3B1CTP7_9ZZZZ</name>
<evidence type="ECO:0000256" key="10">
    <source>
        <dbReference type="ARBA" id="ARBA00033323"/>
    </source>
</evidence>
<keyword evidence="3" id="KW-0963">Cytoplasm</keyword>
<evidence type="ECO:0000256" key="6">
    <source>
        <dbReference type="ARBA" id="ARBA00022840"/>
    </source>
</evidence>
<dbReference type="CDD" id="cd00805">
    <property type="entry name" value="TyrRS_core"/>
    <property type="match status" value="1"/>
</dbReference>
<dbReference type="InterPro" id="IPR024088">
    <property type="entry name" value="Tyr-tRNA-ligase_bac-type"/>
</dbReference>
<keyword evidence="7" id="KW-0694">RNA-binding</keyword>
<dbReference type="InterPro" id="IPR024108">
    <property type="entry name" value="Tyr-tRNA-ligase_bac_2"/>
</dbReference>
<evidence type="ECO:0000256" key="5">
    <source>
        <dbReference type="ARBA" id="ARBA00022741"/>
    </source>
</evidence>
<dbReference type="InterPro" id="IPR014729">
    <property type="entry name" value="Rossmann-like_a/b/a_fold"/>
</dbReference>
<dbReference type="FunFam" id="1.10.240.10:FF:000006">
    <property type="entry name" value="Tyrosine--tRNA ligase"/>
    <property type="match status" value="1"/>
</dbReference>
<dbReference type="PROSITE" id="PS50889">
    <property type="entry name" value="S4"/>
    <property type="match status" value="1"/>
</dbReference>
<evidence type="ECO:0000256" key="7">
    <source>
        <dbReference type="ARBA" id="ARBA00022884"/>
    </source>
</evidence>
<dbReference type="Gene3D" id="3.10.290.10">
    <property type="entry name" value="RNA-binding S4 domain"/>
    <property type="match status" value="1"/>
</dbReference>
<dbReference type="SUPFAM" id="SSF55174">
    <property type="entry name" value="Alpha-L RNA-binding motif"/>
    <property type="match status" value="1"/>
</dbReference>
<dbReference type="HAMAP" id="MF_02007">
    <property type="entry name" value="Tyr_tRNA_synth_type2"/>
    <property type="match status" value="1"/>
</dbReference>
<evidence type="ECO:0000256" key="11">
    <source>
        <dbReference type="ARBA" id="ARBA00048248"/>
    </source>
</evidence>
<dbReference type="InterPro" id="IPR002307">
    <property type="entry name" value="Tyr-tRNA-ligase"/>
</dbReference>
<gene>
    <name evidence="13" type="ORF">MNBD_NITROSPINAE04-1133</name>
</gene>
<dbReference type="EC" id="6.1.1.1" evidence="2"/>
<sequence length="404" mass="45710">MFKPVEEQLEIIRRGTVEILVEEDLKAKLQKSFETGKPLRVKAGFDPTAPDLHLGHTVLLHKLRQFQSLGHTVLFLIGDFTGMIGDPTGKSETRPPLTKEEVAQNAETYKDQVFKILDPEKTEVMFNSEWLDKLGAVEMIELTAKYTVARMLERDDFAKRYKEGRGISIHEFLYPLMQGYDSVVMKADVELGGNDQKFNLLVGRDLQRDYGQKPQVCVILPLLEGTDGVQKMSKSYGNYIGIDETPKEIFGKIMSISDEMMIRYYELLSDLSNKDMETLKSVIESGKLHPKLAKVNLGKEIVTRFHSAKEAETAAKQFDNLFKQKITPDDIALYEIDWGEATEVWLPKALNDAGLVTSSSDGRRMVKQGAVSIDGEKVTDVNYKLPKNGEKLVKVGKRKFIRLK</sequence>
<comment type="subunit">
    <text evidence="1">Homodimer.</text>
</comment>
<dbReference type="GO" id="GO:0005524">
    <property type="term" value="F:ATP binding"/>
    <property type="evidence" value="ECO:0007669"/>
    <property type="project" value="UniProtKB-KW"/>
</dbReference>
<feature type="domain" description="RNA-binding S4" evidence="12">
    <location>
        <begin position="344"/>
        <end position="402"/>
    </location>
</feature>
<protein>
    <recommendedName>
        <fullName evidence="2">tyrosine--tRNA ligase</fullName>
        <ecNumber evidence="2">6.1.1.1</ecNumber>
    </recommendedName>
    <alternativeName>
        <fullName evidence="10">Tyrosyl-tRNA synthetase</fullName>
    </alternativeName>
</protein>
<dbReference type="InterPro" id="IPR002942">
    <property type="entry name" value="S4_RNA-bd"/>
</dbReference>
<dbReference type="PROSITE" id="PS00178">
    <property type="entry name" value="AA_TRNA_LIGASE_I"/>
    <property type="match status" value="1"/>
</dbReference>
<dbReference type="Gene3D" id="1.10.240.10">
    <property type="entry name" value="Tyrosyl-Transfer RNA Synthetase"/>
    <property type="match status" value="1"/>
</dbReference>
<evidence type="ECO:0000313" key="13">
    <source>
        <dbReference type="EMBL" id="VAX22475.1"/>
    </source>
</evidence>
<keyword evidence="4 13" id="KW-0436">Ligase</keyword>
<dbReference type="FunFam" id="3.10.290.10:FF:000022">
    <property type="entry name" value="Tyrosine--tRNA ligase"/>
    <property type="match status" value="1"/>
</dbReference>
<evidence type="ECO:0000256" key="1">
    <source>
        <dbReference type="ARBA" id="ARBA00011738"/>
    </source>
</evidence>
<dbReference type="FunFam" id="3.40.50.620:FF:000061">
    <property type="entry name" value="Tyrosine--tRNA ligase"/>
    <property type="match status" value="1"/>
</dbReference>
<dbReference type="InterPro" id="IPR036986">
    <property type="entry name" value="S4_RNA-bd_sf"/>
</dbReference>
<evidence type="ECO:0000256" key="8">
    <source>
        <dbReference type="ARBA" id="ARBA00022917"/>
    </source>
</evidence>
<accession>A0A3B1CTP7</accession>
<keyword evidence="5" id="KW-0547">Nucleotide-binding</keyword>
<dbReference type="Pfam" id="PF01479">
    <property type="entry name" value="S4"/>
    <property type="match status" value="1"/>
</dbReference>
<evidence type="ECO:0000256" key="3">
    <source>
        <dbReference type="ARBA" id="ARBA00022490"/>
    </source>
</evidence>